<reference evidence="1" key="1">
    <citation type="submission" date="2021-06" db="EMBL/GenBank/DDBJ databases">
        <authorList>
            <person name="Kallberg Y."/>
            <person name="Tangrot J."/>
            <person name="Rosling A."/>
        </authorList>
    </citation>
    <scope>NUCLEOTIDE SEQUENCE</scope>
    <source>
        <strain evidence="1">IN212</strain>
    </source>
</reference>
<dbReference type="EMBL" id="CAJVPZ010000849">
    <property type="protein sequence ID" value="CAG8477693.1"/>
    <property type="molecule type" value="Genomic_DNA"/>
</dbReference>
<protein>
    <submittedName>
        <fullName evidence="1">15907_t:CDS:1</fullName>
    </submittedName>
</protein>
<dbReference type="AlphaFoldDB" id="A0A9N8W8T0"/>
<dbReference type="Proteomes" id="UP000789396">
    <property type="component" value="Unassembled WGS sequence"/>
</dbReference>
<proteinExistence type="predicted"/>
<evidence type="ECO:0000313" key="1">
    <source>
        <dbReference type="EMBL" id="CAG8477693.1"/>
    </source>
</evidence>
<organism evidence="1 2">
    <name type="scientific">Racocetra fulgida</name>
    <dbReference type="NCBI Taxonomy" id="60492"/>
    <lineage>
        <taxon>Eukaryota</taxon>
        <taxon>Fungi</taxon>
        <taxon>Fungi incertae sedis</taxon>
        <taxon>Mucoromycota</taxon>
        <taxon>Glomeromycotina</taxon>
        <taxon>Glomeromycetes</taxon>
        <taxon>Diversisporales</taxon>
        <taxon>Gigasporaceae</taxon>
        <taxon>Racocetra</taxon>
    </lineage>
</organism>
<name>A0A9N8W8T0_9GLOM</name>
<keyword evidence="2" id="KW-1185">Reference proteome</keyword>
<gene>
    <name evidence="1" type="ORF">RFULGI_LOCUS1398</name>
</gene>
<evidence type="ECO:0000313" key="2">
    <source>
        <dbReference type="Proteomes" id="UP000789396"/>
    </source>
</evidence>
<comment type="caution">
    <text evidence="1">The sequence shown here is derived from an EMBL/GenBank/DDBJ whole genome shotgun (WGS) entry which is preliminary data.</text>
</comment>
<accession>A0A9N8W8T0</accession>
<sequence length="60" mass="7177">MFFDTRAISIYRYCVIVYEIPRRSNLLHPSPRLDYNGQLGRRFPSFIYIVDESYNQVGDN</sequence>